<feature type="domain" description="FAD/NAD(P)-binding" evidence="7">
    <location>
        <begin position="22"/>
        <end position="306"/>
    </location>
</feature>
<dbReference type="Gene3D" id="3.50.50.60">
    <property type="entry name" value="FAD/NAD(P)-binding domain"/>
    <property type="match status" value="2"/>
</dbReference>
<gene>
    <name evidence="8" type="primary">ycgT</name>
    <name evidence="8" type="ORF">J42TS3_46660</name>
</gene>
<dbReference type="HAMAP" id="MF_01685">
    <property type="entry name" value="FENR2"/>
    <property type="match status" value="1"/>
</dbReference>
<protein>
    <recommendedName>
        <fullName evidence="6">Ferredoxin--NADP reductase</fullName>
        <shortName evidence="6">FNR</shortName>
        <shortName evidence="6">Fd-NADP(+) reductase</shortName>
        <ecNumber evidence="6">1.18.1.2</ecNumber>
    </recommendedName>
</protein>
<comment type="caution">
    <text evidence="6">Lacks conserved residue(s) required for the propagation of feature annotation.</text>
</comment>
<feature type="binding site" evidence="6">
    <location>
        <position position="51"/>
    </location>
    <ligand>
        <name>FAD</name>
        <dbReference type="ChEBI" id="CHEBI:57692"/>
    </ligand>
</feature>
<feature type="binding site" evidence="6">
    <location>
        <position position="301"/>
    </location>
    <ligand>
        <name>FAD</name>
        <dbReference type="ChEBI" id="CHEBI:57692"/>
    </ligand>
</feature>
<dbReference type="Pfam" id="PF07992">
    <property type="entry name" value="Pyr_redox_2"/>
    <property type="match status" value="1"/>
</dbReference>
<organism evidence="8 9">
    <name type="scientific">Paenibacillus vini</name>
    <dbReference type="NCBI Taxonomy" id="1476024"/>
    <lineage>
        <taxon>Bacteria</taxon>
        <taxon>Bacillati</taxon>
        <taxon>Bacillota</taxon>
        <taxon>Bacilli</taxon>
        <taxon>Bacillales</taxon>
        <taxon>Paenibacillaceae</taxon>
        <taxon>Paenibacillus</taxon>
    </lineage>
</organism>
<dbReference type="InterPro" id="IPR022890">
    <property type="entry name" value="Fd--NADP_Rdtase_type_2"/>
</dbReference>
<accession>A0ABQ4MI25</accession>
<dbReference type="Proteomes" id="UP000679992">
    <property type="component" value="Unassembled WGS sequence"/>
</dbReference>
<keyword evidence="3 6" id="KW-0274">FAD</keyword>
<keyword evidence="9" id="KW-1185">Reference proteome</keyword>
<dbReference type="EC" id="1.18.1.2" evidence="6"/>
<dbReference type="InterPro" id="IPR023753">
    <property type="entry name" value="FAD/NAD-binding_dom"/>
</dbReference>
<evidence type="ECO:0000256" key="1">
    <source>
        <dbReference type="ARBA" id="ARBA00011738"/>
    </source>
</evidence>
<comment type="caution">
    <text evidence="8">The sequence shown here is derived from an EMBL/GenBank/DDBJ whole genome shotgun (WGS) entry which is preliminary data.</text>
</comment>
<dbReference type="InterPro" id="IPR036188">
    <property type="entry name" value="FAD/NAD-bd_sf"/>
</dbReference>
<feature type="binding site" evidence="6">
    <location>
        <position position="63"/>
    </location>
    <ligand>
        <name>FAD</name>
        <dbReference type="ChEBI" id="CHEBI:57692"/>
    </ligand>
</feature>
<feature type="binding site" evidence="6">
    <location>
        <position position="342"/>
    </location>
    <ligand>
        <name>FAD</name>
        <dbReference type="ChEBI" id="CHEBI:57692"/>
    </ligand>
</feature>
<name>A0ABQ4MI25_9BACL</name>
<proteinExistence type="inferred from homology"/>
<evidence type="ECO:0000256" key="3">
    <source>
        <dbReference type="ARBA" id="ARBA00022827"/>
    </source>
</evidence>
<dbReference type="PANTHER" id="PTHR48105">
    <property type="entry name" value="THIOREDOXIN REDUCTASE 1-RELATED-RELATED"/>
    <property type="match status" value="1"/>
</dbReference>
<comment type="similarity">
    <text evidence="6">Belongs to the ferredoxin--NADP reductase type 2 family.</text>
</comment>
<evidence type="ECO:0000256" key="4">
    <source>
        <dbReference type="ARBA" id="ARBA00022857"/>
    </source>
</evidence>
<evidence type="ECO:0000256" key="5">
    <source>
        <dbReference type="ARBA" id="ARBA00023002"/>
    </source>
</evidence>
<dbReference type="SUPFAM" id="SSF51905">
    <property type="entry name" value="FAD/NAD(P)-binding domain"/>
    <property type="match status" value="1"/>
</dbReference>
<evidence type="ECO:0000313" key="9">
    <source>
        <dbReference type="Proteomes" id="UP000679992"/>
    </source>
</evidence>
<evidence type="ECO:0000256" key="2">
    <source>
        <dbReference type="ARBA" id="ARBA00022630"/>
    </source>
</evidence>
<evidence type="ECO:0000259" key="7">
    <source>
        <dbReference type="Pfam" id="PF07992"/>
    </source>
</evidence>
<evidence type="ECO:0000313" key="8">
    <source>
        <dbReference type="EMBL" id="GIP55631.1"/>
    </source>
</evidence>
<keyword evidence="4 6" id="KW-0521">NADP</keyword>
<feature type="binding site" evidence="6">
    <location>
        <position position="103"/>
    </location>
    <ligand>
        <name>FAD</name>
        <dbReference type="ChEBI" id="CHEBI:57692"/>
    </ligand>
</feature>
<dbReference type="EMBL" id="BOSL01000021">
    <property type="protein sequence ID" value="GIP55631.1"/>
    <property type="molecule type" value="Genomic_DNA"/>
</dbReference>
<sequence>MDVTRSKFALEEYKMSRPLDLYDVTIIGGGPAGMYSAFYSGMRDLKTKLIDANPELGGRMLIYPEKMIWDVGGVTPTLCGTLIKQLVQQAKTFDPTIVLGEQVSRLQKQEDGTFILTTESGQRHWTRTVIMAIGYGIRKMAKLEIEGADRYEVTNLHYTVQELEVFRGKKVLISGGGDSAVDWANELESIAARVTIVHRREEFGGHERNVARMRSSSVDVRTSCLVDKLHSQDGETIGQVTISHVDGNFEDTIDVDAVIVNHGMRSDFGPIREWGLNMGEWTAEVSGTMATNIPGVFAAGDFVDYETKVRLIAGSFTDAALAVNSAKLYMEPDADKVAYVSSHNSRFKEKNRALGVVEDA</sequence>
<comment type="subunit">
    <text evidence="1 6">Homodimer.</text>
</comment>
<comment type="cofactor">
    <cofactor evidence="6">
        <name>FAD</name>
        <dbReference type="ChEBI" id="CHEBI:57692"/>
    </cofactor>
    <text evidence="6">Binds 1 FAD per subunit.</text>
</comment>
<evidence type="ECO:0000256" key="6">
    <source>
        <dbReference type="HAMAP-Rule" id="MF_01685"/>
    </source>
</evidence>
<dbReference type="PRINTS" id="PR00469">
    <property type="entry name" value="PNDRDTASEII"/>
</dbReference>
<dbReference type="PRINTS" id="PR00368">
    <property type="entry name" value="FADPNR"/>
</dbReference>
<dbReference type="InterPro" id="IPR050097">
    <property type="entry name" value="Ferredoxin-NADP_redctase_2"/>
</dbReference>
<keyword evidence="5 6" id="KW-0560">Oxidoreductase</keyword>
<reference evidence="8 9" key="1">
    <citation type="submission" date="2021-03" db="EMBL/GenBank/DDBJ databases">
        <title>Antimicrobial resistance genes in bacteria isolated from Japanese honey, and their potential for conferring macrolide and lincosamide resistance in the American foulbrood pathogen Paenibacillus larvae.</title>
        <authorList>
            <person name="Okamoto M."/>
            <person name="Kumagai M."/>
            <person name="Kanamori H."/>
            <person name="Takamatsu D."/>
        </authorList>
    </citation>
    <scope>NUCLEOTIDE SEQUENCE [LARGE SCALE GENOMIC DNA]</scope>
    <source>
        <strain evidence="8 9">J42TS3</strain>
    </source>
</reference>
<comment type="catalytic activity">
    <reaction evidence="6">
        <text>2 reduced [2Fe-2S]-[ferredoxin] + NADP(+) + H(+) = 2 oxidized [2Fe-2S]-[ferredoxin] + NADPH</text>
        <dbReference type="Rhea" id="RHEA:20125"/>
        <dbReference type="Rhea" id="RHEA-COMP:10000"/>
        <dbReference type="Rhea" id="RHEA-COMP:10001"/>
        <dbReference type="ChEBI" id="CHEBI:15378"/>
        <dbReference type="ChEBI" id="CHEBI:33737"/>
        <dbReference type="ChEBI" id="CHEBI:33738"/>
        <dbReference type="ChEBI" id="CHEBI:57783"/>
        <dbReference type="ChEBI" id="CHEBI:58349"/>
        <dbReference type="EC" id="1.18.1.2"/>
    </reaction>
</comment>
<keyword evidence="2 6" id="KW-0285">Flavoprotein</keyword>